<proteinExistence type="predicted"/>
<dbReference type="InterPro" id="IPR048366">
    <property type="entry name" value="TNP-like_GBD"/>
</dbReference>
<organism evidence="2 3">
    <name type="scientific">Temnothorax longispinosus</name>
    <dbReference type="NCBI Taxonomy" id="300112"/>
    <lineage>
        <taxon>Eukaryota</taxon>
        <taxon>Metazoa</taxon>
        <taxon>Ecdysozoa</taxon>
        <taxon>Arthropoda</taxon>
        <taxon>Hexapoda</taxon>
        <taxon>Insecta</taxon>
        <taxon>Pterygota</taxon>
        <taxon>Neoptera</taxon>
        <taxon>Endopterygota</taxon>
        <taxon>Hymenoptera</taxon>
        <taxon>Apocrita</taxon>
        <taxon>Aculeata</taxon>
        <taxon>Formicoidea</taxon>
        <taxon>Formicidae</taxon>
        <taxon>Myrmicinae</taxon>
        <taxon>Temnothorax</taxon>
    </lineage>
</organism>
<accession>A0A4V3S957</accession>
<evidence type="ECO:0000313" key="2">
    <source>
        <dbReference type="EMBL" id="TGZ43804.1"/>
    </source>
</evidence>
<keyword evidence="3" id="KW-1185">Reference proteome</keyword>
<reference evidence="2 3" key="1">
    <citation type="journal article" date="2019" name="Philos. Trans. R. Soc. Lond., B, Biol. Sci.">
        <title>Ant behaviour and brain gene expression of defending hosts depend on the ecological success of the intruding social parasite.</title>
        <authorList>
            <person name="Kaur R."/>
            <person name="Stoldt M."/>
            <person name="Jongepier E."/>
            <person name="Feldmeyer B."/>
            <person name="Menzel F."/>
            <person name="Bornberg-Bauer E."/>
            <person name="Foitzik S."/>
        </authorList>
    </citation>
    <scope>NUCLEOTIDE SEQUENCE [LARGE SCALE GENOMIC DNA]</scope>
    <source>
        <tissue evidence="2">Whole body</tissue>
    </source>
</reference>
<dbReference type="AlphaFoldDB" id="A0A4V3S957"/>
<sequence>MNRQDLINKDSIVLYKNYKVCAAHFQTNMFLNDLQNRLHVHAIPTVFENTRTNDFRTETRTETIQANTLNTNMPENQPEIPSIMMDTNYSCSTEETTISKEVSTQETINSEEVLIEESTIWEEVSTQETTISEEVLTEESRNFCAKRNKPSPLVIRIPDNQLSPPLEKSPSALTQTSHILSANSPRKEKLRTKLKKLQRIKSILEAKLKLNSMKIFYFFDMPHLMKAVRNNMITHNFIYDDQYVSWQHIKHFYEQDKIRNLRLAPKLTKEHIYPNNWQKMRVKYAMQVLSATLVAALKTYISFGALGEAMGTANFISDFDKLFDIFNSSKLFNAKEFNKPFKGEQYQIDFFI</sequence>
<protein>
    <recommendedName>
        <fullName evidence="1">Transposable element P transposase-like GTP-binding insertion domain-containing protein</fullName>
    </recommendedName>
</protein>
<evidence type="ECO:0000259" key="1">
    <source>
        <dbReference type="Pfam" id="PF21788"/>
    </source>
</evidence>
<dbReference type="Proteomes" id="UP000310200">
    <property type="component" value="Unassembled WGS sequence"/>
</dbReference>
<name>A0A4V3S957_9HYME</name>
<feature type="domain" description="Transposable element P transposase-like GTP-binding insertion" evidence="1">
    <location>
        <begin position="223"/>
        <end position="340"/>
    </location>
</feature>
<dbReference type="Pfam" id="PF21788">
    <property type="entry name" value="TNP-like_GBD"/>
    <property type="match status" value="1"/>
</dbReference>
<comment type="caution">
    <text evidence="2">The sequence shown here is derived from an EMBL/GenBank/DDBJ whole genome shotgun (WGS) entry which is preliminary data.</text>
</comment>
<dbReference type="EMBL" id="QBLH01003181">
    <property type="protein sequence ID" value="TGZ43804.1"/>
    <property type="molecule type" value="Genomic_DNA"/>
</dbReference>
<gene>
    <name evidence="2" type="ORF">DBV15_12703</name>
</gene>
<dbReference type="STRING" id="300112.A0A4V3S957"/>
<evidence type="ECO:0000313" key="3">
    <source>
        <dbReference type="Proteomes" id="UP000310200"/>
    </source>
</evidence>